<dbReference type="GeneID" id="101898165"/>
<dbReference type="PRINTS" id="PR01565">
    <property type="entry name" value="NEUROMEDINUR"/>
</dbReference>
<comment type="subcellular location">
    <subcellularLocation>
        <location evidence="1">Cell membrane</location>
        <topology evidence="1">Multi-pass membrane protein</topology>
    </subcellularLocation>
</comment>
<dbReference type="PANTHER" id="PTHR24243">
    <property type="entry name" value="G-PROTEIN COUPLED RECEPTOR"/>
    <property type="match status" value="1"/>
</dbReference>
<evidence type="ECO:0000259" key="14">
    <source>
        <dbReference type="PROSITE" id="PS50262"/>
    </source>
</evidence>
<feature type="domain" description="G-protein coupled receptors family 1 profile" evidence="14">
    <location>
        <begin position="191"/>
        <end position="459"/>
    </location>
</feature>
<evidence type="ECO:0000256" key="8">
    <source>
        <dbReference type="ARBA" id="ARBA00023157"/>
    </source>
</evidence>
<keyword evidence="6 12" id="KW-0297">G-protein coupled receptor</keyword>
<dbReference type="CDD" id="cd15134">
    <property type="entry name" value="7tmA_capaR"/>
    <property type="match status" value="1"/>
</dbReference>
<dbReference type="InterPro" id="IPR017452">
    <property type="entry name" value="GPCR_Rhodpsn_7TM"/>
</dbReference>
<feature type="transmembrane region" description="Helical" evidence="13">
    <location>
        <begin position="250"/>
        <end position="271"/>
    </location>
</feature>
<keyword evidence="16" id="KW-0527">Neuropeptide</keyword>
<evidence type="ECO:0000256" key="5">
    <source>
        <dbReference type="ARBA" id="ARBA00022989"/>
    </source>
</evidence>
<dbReference type="GO" id="GO:0007218">
    <property type="term" value="P:neuropeptide signaling pathway"/>
    <property type="evidence" value="ECO:0007669"/>
    <property type="project" value="UniProtKB-KW"/>
</dbReference>
<feature type="transmembrane region" description="Helical" evidence="13">
    <location>
        <begin position="211"/>
        <end position="230"/>
    </location>
</feature>
<gene>
    <name evidence="16" type="primary">LOC101898165</name>
</gene>
<dbReference type="PROSITE" id="PS00237">
    <property type="entry name" value="G_PROTEIN_RECEP_F1_1"/>
    <property type="match status" value="1"/>
</dbReference>
<keyword evidence="11 12" id="KW-0807">Transducer</keyword>
<sequence>MLEHFDLNPLNTTIISATNPPHNDILSSYTNTTTTMEPKPSINATAASLLNDIVMNTSAVVVDYAAQWLNATATTMANNITHRLNETMASTTMLDVLSSTTTTTTTTTQHPYLPQSITDAATSTLFLHNDNLSSNAMIDVDWPLCHPLNPNFNCSIEDYVEFTLGPKTLPLYKALLVTVVYGIIFISALVGNVLICVVIVRHESMHSATNYYLFSLAVSDLIFLIFGLPTEVFLYWHQYPFLFGLTFCKVRAYISEACSYVSVFTIVAFSVERYLAICHPLNSYAMYGFKRALRIIGGLWLLSFIAAIPFGMLSEIQYLSYPPDNETICDSAMCAMFPPEEWYVFEASFLFFFLIPMIMIIYFYGRMGAEIRARTVQKLGVQRGSLHRPSRHEQSRKAVIRMLAAVVLTFFICWLPFHIQRLFIIYGRESKYYFEINEWLFSITGFAYYLSCTINPILYNVMSHRYRVAFKDTLCGKCRKNGFARDQSSFRENTLATSLSNNGNYDRYGRSFRYTNNLKDRMSIKSSHLTWKKADYNSTLEKEISQNHTAALSTGTNAMVVCVDNGINGRTKVFTENEAKESLLSKYKTNETCI</sequence>
<dbReference type="Gene3D" id="1.20.1070.10">
    <property type="entry name" value="Rhodopsin 7-helix transmembrane proteins"/>
    <property type="match status" value="1"/>
</dbReference>
<protein>
    <submittedName>
        <fullName evidence="16">Neuropeptides capa receptor</fullName>
    </submittedName>
</protein>
<feature type="transmembrane region" description="Helical" evidence="13">
    <location>
        <begin position="439"/>
        <end position="461"/>
    </location>
</feature>
<evidence type="ECO:0000256" key="10">
    <source>
        <dbReference type="ARBA" id="ARBA00023180"/>
    </source>
</evidence>
<dbReference type="Proteomes" id="UP001652621">
    <property type="component" value="Unplaced"/>
</dbReference>
<evidence type="ECO:0000256" key="4">
    <source>
        <dbReference type="ARBA" id="ARBA00022692"/>
    </source>
</evidence>
<evidence type="ECO:0000256" key="13">
    <source>
        <dbReference type="SAM" id="Phobius"/>
    </source>
</evidence>
<keyword evidence="15" id="KW-1185">Reference proteome</keyword>
<evidence type="ECO:0000256" key="6">
    <source>
        <dbReference type="ARBA" id="ARBA00023040"/>
    </source>
</evidence>
<evidence type="ECO:0000256" key="3">
    <source>
        <dbReference type="ARBA" id="ARBA00022475"/>
    </source>
</evidence>
<name>A0ABM3UPG0_MUSDO</name>
<dbReference type="InterPro" id="IPR000276">
    <property type="entry name" value="GPCR_Rhodpsn"/>
</dbReference>
<keyword evidence="9 12" id="KW-0675">Receptor</keyword>
<reference evidence="16" key="1">
    <citation type="submission" date="2025-08" db="UniProtKB">
        <authorList>
            <consortium name="RefSeq"/>
        </authorList>
    </citation>
    <scope>IDENTIFICATION</scope>
    <source>
        <strain evidence="16">Aabys</strain>
        <tissue evidence="16">Whole body</tissue>
    </source>
</reference>
<feature type="transmembrane region" description="Helical" evidence="13">
    <location>
        <begin position="174"/>
        <end position="199"/>
    </location>
</feature>
<keyword evidence="7 13" id="KW-0472">Membrane</keyword>
<feature type="transmembrane region" description="Helical" evidence="13">
    <location>
        <begin position="292"/>
        <end position="313"/>
    </location>
</feature>
<dbReference type="Pfam" id="PF00001">
    <property type="entry name" value="7tm_1"/>
    <property type="match status" value="1"/>
</dbReference>
<evidence type="ECO:0000256" key="11">
    <source>
        <dbReference type="ARBA" id="ARBA00023224"/>
    </source>
</evidence>
<dbReference type="SUPFAM" id="SSF81321">
    <property type="entry name" value="Family A G protein-coupled receptor-like"/>
    <property type="match status" value="1"/>
</dbReference>
<evidence type="ECO:0000256" key="2">
    <source>
        <dbReference type="ARBA" id="ARBA00010663"/>
    </source>
</evidence>
<evidence type="ECO:0000256" key="7">
    <source>
        <dbReference type="ARBA" id="ARBA00023136"/>
    </source>
</evidence>
<evidence type="ECO:0000313" key="16">
    <source>
        <dbReference type="RefSeq" id="XP_058975425.1"/>
    </source>
</evidence>
<evidence type="ECO:0000256" key="1">
    <source>
        <dbReference type="ARBA" id="ARBA00004651"/>
    </source>
</evidence>
<keyword evidence="5 13" id="KW-1133">Transmembrane helix</keyword>
<dbReference type="SMART" id="SM01381">
    <property type="entry name" value="7TM_GPCR_Srsx"/>
    <property type="match status" value="1"/>
</dbReference>
<proteinExistence type="inferred from homology"/>
<dbReference type="PROSITE" id="PS50262">
    <property type="entry name" value="G_PROTEIN_RECEP_F1_2"/>
    <property type="match status" value="1"/>
</dbReference>
<organism evidence="15 16">
    <name type="scientific">Musca domestica</name>
    <name type="common">House fly</name>
    <dbReference type="NCBI Taxonomy" id="7370"/>
    <lineage>
        <taxon>Eukaryota</taxon>
        <taxon>Metazoa</taxon>
        <taxon>Ecdysozoa</taxon>
        <taxon>Arthropoda</taxon>
        <taxon>Hexapoda</taxon>
        <taxon>Insecta</taxon>
        <taxon>Pterygota</taxon>
        <taxon>Neoptera</taxon>
        <taxon>Endopterygota</taxon>
        <taxon>Diptera</taxon>
        <taxon>Brachycera</taxon>
        <taxon>Muscomorpha</taxon>
        <taxon>Muscoidea</taxon>
        <taxon>Muscidae</taxon>
        <taxon>Musca</taxon>
    </lineage>
</organism>
<keyword evidence="10" id="KW-0325">Glycoprotein</keyword>
<comment type="similarity">
    <text evidence="2 12">Belongs to the G-protein coupled receptor 1 family.</text>
</comment>
<keyword evidence="4 12" id="KW-0812">Transmembrane</keyword>
<evidence type="ECO:0000256" key="12">
    <source>
        <dbReference type="RuleBase" id="RU000688"/>
    </source>
</evidence>
<feature type="transmembrane region" description="Helical" evidence="13">
    <location>
        <begin position="398"/>
        <end position="419"/>
    </location>
</feature>
<dbReference type="PRINTS" id="PR00237">
    <property type="entry name" value="GPCRRHODOPSN"/>
</dbReference>
<dbReference type="PANTHER" id="PTHR24243:SF107">
    <property type="entry name" value="NEUROPEPTIDES CAPA RECEPTOR"/>
    <property type="match status" value="1"/>
</dbReference>
<accession>A0ABM3UPG0</accession>
<dbReference type="InterPro" id="IPR005390">
    <property type="entry name" value="NeuromedU_rcpt"/>
</dbReference>
<evidence type="ECO:0000313" key="15">
    <source>
        <dbReference type="Proteomes" id="UP001652621"/>
    </source>
</evidence>
<dbReference type="RefSeq" id="XP_058975425.1">
    <property type="nucleotide sequence ID" value="XM_059119442.1"/>
</dbReference>
<keyword evidence="8" id="KW-1015">Disulfide bond</keyword>
<feature type="transmembrane region" description="Helical" evidence="13">
    <location>
        <begin position="342"/>
        <end position="364"/>
    </location>
</feature>
<evidence type="ECO:0000256" key="9">
    <source>
        <dbReference type="ARBA" id="ARBA00023170"/>
    </source>
</evidence>
<keyword evidence="3" id="KW-1003">Cell membrane</keyword>